<keyword evidence="2" id="KW-1185">Reference proteome</keyword>
<proteinExistence type="predicted"/>
<protein>
    <submittedName>
        <fullName evidence="1">Uncharacterized protein</fullName>
    </submittedName>
</protein>
<sequence length="166" mass="19017">MTACTMLNGDRGRFWRKNRKGVKREGGQAGIIVSHFTWVNAVEKDTSNSVKASGIVLFLLFLTSEVSSPHLIRCGHIFHRNYIFEGIKALCWSQKFEFLTEPAALCWSQKFEFLTEPAALCWSQKFEFLTEPAALCWSQKFEFLTEPAALCWSQKFEFFTKPAALC</sequence>
<reference evidence="1 2" key="1">
    <citation type="submission" date="2024-03" db="EMBL/GenBank/DDBJ databases">
        <title>Adaptation during the transition from Ophiocordyceps entomopathogen to insect associate is accompanied by gene loss and intensified selection.</title>
        <authorList>
            <person name="Ward C.M."/>
            <person name="Onetto C.A."/>
            <person name="Borneman A.R."/>
        </authorList>
    </citation>
    <scope>NUCLEOTIDE SEQUENCE [LARGE SCALE GENOMIC DNA]</scope>
    <source>
        <strain evidence="1">AWRI1</strain>
        <tissue evidence="1">Single Adult Female</tissue>
    </source>
</reference>
<name>A0AAN9Y8R3_9HEMI</name>
<gene>
    <name evidence="1" type="ORF">V9T40_003305</name>
</gene>
<accession>A0AAN9Y8R3</accession>
<comment type="caution">
    <text evidence="1">The sequence shown here is derived from an EMBL/GenBank/DDBJ whole genome shotgun (WGS) entry which is preliminary data.</text>
</comment>
<organism evidence="1 2">
    <name type="scientific">Parthenolecanium corni</name>
    <dbReference type="NCBI Taxonomy" id="536013"/>
    <lineage>
        <taxon>Eukaryota</taxon>
        <taxon>Metazoa</taxon>
        <taxon>Ecdysozoa</taxon>
        <taxon>Arthropoda</taxon>
        <taxon>Hexapoda</taxon>
        <taxon>Insecta</taxon>
        <taxon>Pterygota</taxon>
        <taxon>Neoptera</taxon>
        <taxon>Paraneoptera</taxon>
        <taxon>Hemiptera</taxon>
        <taxon>Sternorrhyncha</taxon>
        <taxon>Coccoidea</taxon>
        <taxon>Coccidae</taxon>
        <taxon>Parthenolecanium</taxon>
    </lineage>
</organism>
<dbReference type="Proteomes" id="UP001367676">
    <property type="component" value="Unassembled WGS sequence"/>
</dbReference>
<evidence type="ECO:0000313" key="1">
    <source>
        <dbReference type="EMBL" id="KAK7603306.1"/>
    </source>
</evidence>
<dbReference type="EMBL" id="JBBCAQ010000006">
    <property type="protein sequence ID" value="KAK7603306.1"/>
    <property type="molecule type" value="Genomic_DNA"/>
</dbReference>
<evidence type="ECO:0000313" key="2">
    <source>
        <dbReference type="Proteomes" id="UP001367676"/>
    </source>
</evidence>
<dbReference type="AlphaFoldDB" id="A0AAN9Y8R3"/>